<keyword evidence="1" id="KW-1133">Transmembrane helix</keyword>
<evidence type="ECO:0000313" key="3">
    <source>
        <dbReference type="Proteomes" id="UP000789845"/>
    </source>
</evidence>
<keyword evidence="1" id="KW-0812">Transmembrane</keyword>
<sequence>MTKHYSYEDWCQYVKNEMDGSVREDVETHLYSCDQCLDIYLQVLDNEDSGLPKIQNETQFTASLMANIADLNKKNASLGEGKKSFYQSSTFHYILAAAMTIMMMSTGVFQSLTKVADTVQSPQTFQQVPSFSEGLINKTFNWMDSFEHKNKEVQK</sequence>
<name>A0A9C7LBW6_9BACI</name>
<gene>
    <name evidence="2" type="ORF">NEOCIP111885_04366</name>
</gene>
<proteinExistence type="predicted"/>
<dbReference type="AlphaFoldDB" id="A0A9C7LBW6"/>
<evidence type="ECO:0008006" key="4">
    <source>
        <dbReference type="Google" id="ProtNLM"/>
    </source>
</evidence>
<dbReference type="RefSeq" id="WP_230498952.1">
    <property type="nucleotide sequence ID" value="NZ_CAKJTG010000042.1"/>
</dbReference>
<comment type="caution">
    <text evidence="2">The sequence shown here is derived from an EMBL/GenBank/DDBJ whole genome shotgun (WGS) entry which is preliminary data.</text>
</comment>
<accession>A0A9C7LBW6</accession>
<reference evidence="2" key="1">
    <citation type="submission" date="2021-10" db="EMBL/GenBank/DDBJ databases">
        <authorList>
            <person name="Criscuolo A."/>
        </authorList>
    </citation>
    <scope>NUCLEOTIDE SEQUENCE</scope>
    <source>
        <strain evidence="2">CIP111885</strain>
    </source>
</reference>
<keyword evidence="3" id="KW-1185">Reference proteome</keyword>
<protein>
    <recommendedName>
        <fullName evidence="4">Zinc-finger domain-containing protein</fullName>
    </recommendedName>
</protein>
<dbReference type="EMBL" id="CAKJTG010000042">
    <property type="protein sequence ID" value="CAG9610591.1"/>
    <property type="molecule type" value="Genomic_DNA"/>
</dbReference>
<evidence type="ECO:0000313" key="2">
    <source>
        <dbReference type="EMBL" id="CAG9610591.1"/>
    </source>
</evidence>
<evidence type="ECO:0000256" key="1">
    <source>
        <dbReference type="SAM" id="Phobius"/>
    </source>
</evidence>
<feature type="transmembrane region" description="Helical" evidence="1">
    <location>
        <begin position="91"/>
        <end position="112"/>
    </location>
</feature>
<organism evidence="2 3">
    <name type="scientific">Pseudoneobacillus rhizosphaerae</name>
    <dbReference type="NCBI Taxonomy" id="2880968"/>
    <lineage>
        <taxon>Bacteria</taxon>
        <taxon>Bacillati</taxon>
        <taxon>Bacillota</taxon>
        <taxon>Bacilli</taxon>
        <taxon>Bacillales</taxon>
        <taxon>Bacillaceae</taxon>
        <taxon>Pseudoneobacillus</taxon>
    </lineage>
</organism>
<keyword evidence="1" id="KW-0472">Membrane</keyword>
<dbReference type="Proteomes" id="UP000789845">
    <property type="component" value="Unassembled WGS sequence"/>
</dbReference>